<keyword evidence="3" id="KW-1185">Reference proteome</keyword>
<accession>A0A448VJ19</accession>
<dbReference type="KEGG" id="nwe:SAMEA3174300_1024"/>
<feature type="compositionally biased region" description="Polar residues" evidence="1">
    <location>
        <begin position="43"/>
        <end position="70"/>
    </location>
</feature>
<name>A0A448VJ19_9NEIS</name>
<organism evidence="2 3">
    <name type="scientific">Neisseria weaveri</name>
    <dbReference type="NCBI Taxonomy" id="28091"/>
    <lineage>
        <taxon>Bacteria</taxon>
        <taxon>Pseudomonadati</taxon>
        <taxon>Pseudomonadota</taxon>
        <taxon>Betaproteobacteria</taxon>
        <taxon>Neisseriales</taxon>
        <taxon>Neisseriaceae</taxon>
        <taxon>Neisseria</taxon>
    </lineage>
</organism>
<proteinExistence type="predicted"/>
<sequence>MKHINWVVWGLVGGLSLSVLPAKGVFTWDEKGKTTYSDEPWNLQPSRTGTVNVRTHRVTASQSDTSGSQDEAQKAALMSKQAEELSRLHREEDCKTAKMNRQFAEFARSENKVELVRRYNNDIKKFCD</sequence>
<dbReference type="OrthoDB" id="8613872at2"/>
<dbReference type="RefSeq" id="WP_004284202.1">
    <property type="nucleotide sequence ID" value="NZ_CAUJRG010000006.1"/>
</dbReference>
<dbReference type="AlphaFoldDB" id="A0A448VJ19"/>
<reference evidence="2 3" key="1">
    <citation type="submission" date="2018-12" db="EMBL/GenBank/DDBJ databases">
        <authorList>
            <consortium name="Pathogen Informatics"/>
        </authorList>
    </citation>
    <scope>NUCLEOTIDE SEQUENCE [LARGE SCALE GENOMIC DNA]</scope>
    <source>
        <strain evidence="2 3">NCTC12742</strain>
    </source>
</reference>
<evidence type="ECO:0000313" key="2">
    <source>
        <dbReference type="EMBL" id="VEJ49760.1"/>
    </source>
</evidence>
<evidence type="ECO:0000256" key="1">
    <source>
        <dbReference type="SAM" id="MobiDB-lite"/>
    </source>
</evidence>
<evidence type="ECO:0000313" key="3">
    <source>
        <dbReference type="Proteomes" id="UP000272771"/>
    </source>
</evidence>
<gene>
    <name evidence="2" type="ORF">NCTC12742_00344</name>
</gene>
<dbReference type="EMBL" id="LR134533">
    <property type="protein sequence ID" value="VEJ49760.1"/>
    <property type="molecule type" value="Genomic_DNA"/>
</dbReference>
<dbReference type="Proteomes" id="UP000272771">
    <property type="component" value="Chromosome"/>
</dbReference>
<protein>
    <recommendedName>
        <fullName evidence="4">DUF4124 domain-containing protein</fullName>
    </recommendedName>
</protein>
<feature type="region of interest" description="Disordered" evidence="1">
    <location>
        <begin position="37"/>
        <end position="91"/>
    </location>
</feature>
<evidence type="ECO:0008006" key="4">
    <source>
        <dbReference type="Google" id="ProtNLM"/>
    </source>
</evidence>
<feature type="compositionally biased region" description="Basic and acidic residues" evidence="1">
    <location>
        <begin position="81"/>
        <end position="91"/>
    </location>
</feature>